<evidence type="ECO:0008006" key="4">
    <source>
        <dbReference type="Google" id="ProtNLM"/>
    </source>
</evidence>
<protein>
    <recommendedName>
        <fullName evidence="4">Tyr recombinase domain-containing protein</fullName>
    </recommendedName>
</protein>
<evidence type="ECO:0000313" key="2">
    <source>
        <dbReference type="EMBL" id="MBP1039512.1"/>
    </source>
</evidence>
<dbReference type="GO" id="GO:0003677">
    <property type="term" value="F:DNA binding"/>
    <property type="evidence" value="ECO:0007669"/>
    <property type="project" value="InterPro"/>
</dbReference>
<dbReference type="Gene3D" id="1.10.443.10">
    <property type="entry name" value="Intergrase catalytic core"/>
    <property type="match status" value="1"/>
</dbReference>
<evidence type="ECO:0000256" key="1">
    <source>
        <dbReference type="ARBA" id="ARBA00023172"/>
    </source>
</evidence>
<keyword evidence="3" id="KW-1185">Reference proteome</keyword>
<accession>A0A940P7S4</accession>
<evidence type="ECO:0000313" key="3">
    <source>
        <dbReference type="Proteomes" id="UP000674938"/>
    </source>
</evidence>
<sequence length="109" mass="12922">MKFLEAYQEVEEYHKFVYFRLLAFTGLRRGEAFALYETDVIRSEKAIDVNKTLAEDENGKNYVSHLSEHKKRSPLLKLGEIFGRWCNIWCNIITQKSKKVLETALCRRF</sequence>
<name>A0A940P7S4_9ENTE</name>
<dbReference type="InterPro" id="IPR011010">
    <property type="entry name" value="DNA_brk_join_enz"/>
</dbReference>
<dbReference type="GO" id="GO:0006310">
    <property type="term" value="P:DNA recombination"/>
    <property type="evidence" value="ECO:0007669"/>
    <property type="project" value="UniProtKB-KW"/>
</dbReference>
<dbReference type="RefSeq" id="WP_209524416.1">
    <property type="nucleotide sequence ID" value="NZ_JAEEGA010000001.1"/>
</dbReference>
<keyword evidence="1" id="KW-0233">DNA recombination</keyword>
<dbReference type="GO" id="GO:0015074">
    <property type="term" value="P:DNA integration"/>
    <property type="evidence" value="ECO:0007669"/>
    <property type="project" value="InterPro"/>
</dbReference>
<gene>
    <name evidence="2" type="ORF">I6N95_00690</name>
</gene>
<dbReference type="Proteomes" id="UP000674938">
    <property type="component" value="Unassembled WGS sequence"/>
</dbReference>
<dbReference type="EMBL" id="JAEEGA010000001">
    <property type="protein sequence ID" value="MBP1039512.1"/>
    <property type="molecule type" value="Genomic_DNA"/>
</dbReference>
<dbReference type="InterPro" id="IPR013762">
    <property type="entry name" value="Integrase-like_cat_sf"/>
</dbReference>
<dbReference type="SUPFAM" id="SSF56349">
    <property type="entry name" value="DNA breaking-rejoining enzymes"/>
    <property type="match status" value="1"/>
</dbReference>
<organism evidence="2 3">
    <name type="scientific">Vagococcus allomyrinae</name>
    <dbReference type="NCBI Taxonomy" id="2794353"/>
    <lineage>
        <taxon>Bacteria</taxon>
        <taxon>Bacillati</taxon>
        <taxon>Bacillota</taxon>
        <taxon>Bacilli</taxon>
        <taxon>Lactobacillales</taxon>
        <taxon>Enterococcaceae</taxon>
        <taxon>Vagococcus</taxon>
    </lineage>
</organism>
<dbReference type="AlphaFoldDB" id="A0A940P7S4"/>
<reference evidence="2" key="1">
    <citation type="submission" date="2020-12" db="EMBL/GenBank/DDBJ databases">
        <title>Vagococcus allomyrinae sp. nov. and Enterococcus lavae sp. nov., isolated from the larvae of Allomyrina dichotoma.</title>
        <authorList>
            <person name="Lee S.D."/>
        </authorList>
    </citation>
    <scope>NUCLEOTIDE SEQUENCE</scope>
    <source>
        <strain evidence="2">BWB3-3</strain>
    </source>
</reference>
<comment type="caution">
    <text evidence="2">The sequence shown here is derived from an EMBL/GenBank/DDBJ whole genome shotgun (WGS) entry which is preliminary data.</text>
</comment>
<proteinExistence type="predicted"/>